<dbReference type="CDD" id="cd00756">
    <property type="entry name" value="MoaE"/>
    <property type="match status" value="1"/>
</dbReference>
<dbReference type="InterPro" id="IPR036563">
    <property type="entry name" value="MoaE_sf"/>
</dbReference>
<dbReference type="PANTHER" id="PTHR23404">
    <property type="entry name" value="MOLYBDOPTERIN SYNTHASE RELATED"/>
    <property type="match status" value="1"/>
</dbReference>
<name>A4GI23_9BACT</name>
<dbReference type="AlphaFoldDB" id="A4GI23"/>
<proteinExistence type="predicted"/>
<evidence type="ECO:0000313" key="1">
    <source>
        <dbReference type="EMBL" id="ABL97734.1"/>
    </source>
</evidence>
<dbReference type="EMBL" id="EF089400">
    <property type="protein sequence ID" value="ABL97734.1"/>
    <property type="molecule type" value="Genomic_DNA"/>
</dbReference>
<dbReference type="InterPro" id="IPR003448">
    <property type="entry name" value="Mopterin_biosynth_MoaE"/>
</dbReference>
<organism evidence="1">
    <name type="scientific">uncultured marine bacterium EB0_41B09</name>
    <dbReference type="NCBI Taxonomy" id="415438"/>
    <lineage>
        <taxon>Bacteria</taxon>
        <taxon>environmental samples</taxon>
    </lineage>
</organism>
<dbReference type="Pfam" id="PF02391">
    <property type="entry name" value="MoaE"/>
    <property type="match status" value="1"/>
</dbReference>
<accession>A4GI23</accession>
<dbReference type="Gene3D" id="3.90.1170.40">
    <property type="entry name" value="Molybdopterin biosynthesis MoaE subunit"/>
    <property type="match status" value="1"/>
</dbReference>
<reference evidence="1" key="1">
    <citation type="journal article" date="2007" name="Environ. Microbiol.">
        <title>Proteorhodopsin photosystem gene clusters exhibit co-evolutionary trends and shared ancestry among diverse marine microbial phyla.</title>
        <authorList>
            <person name="McCarren J."/>
            <person name="Delong E.F."/>
        </authorList>
    </citation>
    <scope>NUCLEOTIDE SEQUENCE</scope>
</reference>
<dbReference type="GO" id="GO:0006777">
    <property type="term" value="P:Mo-molybdopterin cofactor biosynthetic process"/>
    <property type="evidence" value="ECO:0007669"/>
    <property type="project" value="InterPro"/>
</dbReference>
<dbReference type="SUPFAM" id="SSF54690">
    <property type="entry name" value="Molybdopterin synthase subunit MoaE"/>
    <property type="match status" value="1"/>
</dbReference>
<sequence length="151" mass="17347">MNIIIQENSFSISKIISDLSKKDNVGAIVSFSGYVREFAKERQLKSMELEHYPGMTEKALAEIVQSAKSHWDIQEVTIVHRVGKLLPKDIIVGVIVSSRHRSNAFKACEFIIDYLKTDAPFWKKEISHEGEIWVAERQEDVVKKTSWNKLD</sequence>
<protein>
    <submittedName>
        <fullName evidence="1">Molybdopterin-converting factor large subunit</fullName>
    </submittedName>
</protein>
<gene>
    <name evidence="1" type="ORF">MBMO_EB0-41B09.0004</name>
</gene>